<dbReference type="GO" id="GO:0016592">
    <property type="term" value="C:mediator complex"/>
    <property type="evidence" value="ECO:0007669"/>
    <property type="project" value="InterPro"/>
</dbReference>
<comment type="function">
    <text evidence="6">Component of the Mediator complex, a coactivator involved in the regulated transcription of nearly all RNA polymerase II-dependent genes. Mediator functions as a bridge to convey information from gene-specific regulatory proteins to the basal RNA polymerase II transcription machinery. Mediator is recruited to promoters by direct interactions with regulatory proteins and serves as a scaffold for the assembly of a functional preinitiation complex with RNA polymerase II and the general transcription factors.</text>
</comment>
<keyword evidence="6" id="KW-0010">Activator</keyword>
<protein>
    <recommendedName>
        <fullName evidence="3 6">Mediator of RNA polymerase II transcription subunit 20</fullName>
    </recommendedName>
    <alternativeName>
        <fullName evidence="5 6">Mediator complex subunit 20</fullName>
    </alternativeName>
</protein>
<dbReference type="PANTHER" id="PTHR12465">
    <property type="entry name" value="UBIQUITIN SPECIFIC PROTEASE HOMOLOG 49"/>
    <property type="match status" value="1"/>
</dbReference>
<evidence type="ECO:0000313" key="8">
    <source>
        <dbReference type="Proteomes" id="UP001208570"/>
    </source>
</evidence>
<proteinExistence type="inferred from homology"/>
<dbReference type="PANTHER" id="PTHR12465:SF0">
    <property type="entry name" value="MEDIATOR OF RNA POLYMERASE II TRANSCRIPTION SUBUNIT 20"/>
    <property type="match status" value="1"/>
</dbReference>
<keyword evidence="6" id="KW-0804">Transcription</keyword>
<gene>
    <name evidence="6" type="primary">MED20</name>
    <name evidence="7" type="ORF">LSH36_994g00032</name>
</gene>
<dbReference type="Pfam" id="PF08612">
    <property type="entry name" value="Med20"/>
    <property type="match status" value="1"/>
</dbReference>
<keyword evidence="8" id="KW-1185">Reference proteome</keyword>
<dbReference type="InterPro" id="IPR013921">
    <property type="entry name" value="Mediator_Med20"/>
</dbReference>
<evidence type="ECO:0000256" key="6">
    <source>
        <dbReference type="RuleBase" id="RU364152"/>
    </source>
</evidence>
<evidence type="ECO:0000256" key="2">
    <source>
        <dbReference type="ARBA" id="ARBA00010743"/>
    </source>
</evidence>
<name>A0AAD9IX18_9ANNE</name>
<evidence type="ECO:0000256" key="3">
    <source>
        <dbReference type="ARBA" id="ARBA00019690"/>
    </source>
</evidence>
<evidence type="ECO:0000256" key="1">
    <source>
        <dbReference type="ARBA" id="ARBA00004123"/>
    </source>
</evidence>
<organism evidence="7 8">
    <name type="scientific">Paralvinella palmiformis</name>
    <dbReference type="NCBI Taxonomy" id="53620"/>
    <lineage>
        <taxon>Eukaryota</taxon>
        <taxon>Metazoa</taxon>
        <taxon>Spiralia</taxon>
        <taxon>Lophotrochozoa</taxon>
        <taxon>Annelida</taxon>
        <taxon>Polychaeta</taxon>
        <taxon>Sedentaria</taxon>
        <taxon>Canalipalpata</taxon>
        <taxon>Terebellida</taxon>
        <taxon>Terebelliformia</taxon>
        <taxon>Alvinellidae</taxon>
        <taxon>Paralvinella</taxon>
    </lineage>
</organism>
<comment type="subcellular location">
    <subcellularLocation>
        <location evidence="1 6">Nucleus</location>
    </subcellularLocation>
</comment>
<keyword evidence="6" id="KW-0805">Transcription regulation</keyword>
<comment type="subunit">
    <text evidence="6">Component of the Mediator complex.</text>
</comment>
<dbReference type="EMBL" id="JAODUP010000994">
    <property type="protein sequence ID" value="KAK2142128.1"/>
    <property type="molecule type" value="Genomic_DNA"/>
</dbReference>
<dbReference type="GO" id="GO:0003713">
    <property type="term" value="F:transcription coactivator activity"/>
    <property type="evidence" value="ECO:0007669"/>
    <property type="project" value="TreeGrafter"/>
</dbReference>
<evidence type="ECO:0000313" key="7">
    <source>
        <dbReference type="EMBL" id="KAK2142128.1"/>
    </source>
</evidence>
<sequence>MGVVCVINFPLPEGKSGQQTVDMLQKRIETLGATKTGNFVVDCETYQSQQPAPQRVMHVLHNSEHPATAFAILDTGTCLVADNTFDQLIHKLKAFYAPKKNAKVETKGQRYEIGDFIVKIGSVVLGQNISFKGILIEVEYCPCVMPGECWGLMQEFMQGFLGNIIDSPPQYIKDRLNNAVMPSDTVMQYLEFYNNFRKAAGQQQQQQQQQQR</sequence>
<comment type="caution">
    <text evidence="7">The sequence shown here is derived from an EMBL/GenBank/DDBJ whole genome shotgun (WGS) entry which is preliminary data.</text>
</comment>
<comment type="similarity">
    <text evidence="2 6">Belongs to the Mediator complex subunit 20 family.</text>
</comment>
<dbReference type="GO" id="GO:0006357">
    <property type="term" value="P:regulation of transcription by RNA polymerase II"/>
    <property type="evidence" value="ECO:0007669"/>
    <property type="project" value="InterPro"/>
</dbReference>
<accession>A0AAD9IX18</accession>
<dbReference type="Proteomes" id="UP001208570">
    <property type="component" value="Unassembled WGS sequence"/>
</dbReference>
<keyword evidence="4 6" id="KW-0539">Nucleus</keyword>
<evidence type="ECO:0000256" key="4">
    <source>
        <dbReference type="ARBA" id="ARBA00023242"/>
    </source>
</evidence>
<evidence type="ECO:0000256" key="5">
    <source>
        <dbReference type="ARBA" id="ARBA00031954"/>
    </source>
</evidence>
<dbReference type="AlphaFoldDB" id="A0AAD9IX18"/>
<reference evidence="7" key="1">
    <citation type="journal article" date="2023" name="Mol. Biol. Evol.">
        <title>Third-Generation Sequencing Reveals the Adaptive Role of the Epigenome in Three Deep-Sea Polychaetes.</title>
        <authorList>
            <person name="Perez M."/>
            <person name="Aroh O."/>
            <person name="Sun Y."/>
            <person name="Lan Y."/>
            <person name="Juniper S.K."/>
            <person name="Young C.R."/>
            <person name="Angers B."/>
            <person name="Qian P.Y."/>
        </authorList>
    </citation>
    <scope>NUCLEOTIDE SEQUENCE</scope>
    <source>
        <strain evidence="7">P08H-3</strain>
    </source>
</reference>